<protein>
    <recommendedName>
        <fullName evidence="4">Carbon monoxide dehydrogenase subunit G</fullName>
    </recommendedName>
</protein>
<dbReference type="InterPro" id="IPR023393">
    <property type="entry name" value="START-like_dom_sf"/>
</dbReference>
<dbReference type="Pfam" id="PF06240">
    <property type="entry name" value="COXG"/>
    <property type="match status" value="1"/>
</dbReference>
<dbReference type="InterPro" id="IPR010419">
    <property type="entry name" value="CO_DH_gsu"/>
</dbReference>
<dbReference type="AlphaFoldDB" id="A0A1G9UYM3"/>
<accession>A0A1G9UYM3</accession>
<dbReference type="Gene3D" id="3.30.530.20">
    <property type="match status" value="1"/>
</dbReference>
<feature type="region of interest" description="Disordered" evidence="1">
    <location>
        <begin position="146"/>
        <end position="171"/>
    </location>
</feature>
<dbReference type="CDD" id="cd05018">
    <property type="entry name" value="CoxG"/>
    <property type="match status" value="1"/>
</dbReference>
<evidence type="ECO:0000313" key="2">
    <source>
        <dbReference type="EMBL" id="SDM64973.1"/>
    </source>
</evidence>
<name>A0A1G9UYM3_9EURY</name>
<sequence length="171" mass="18095">MIEFEGEFELDMPPEELWPYFTDPDVIADCAPGMKELKQNSPSDLEAVMSVKVGSVSPTFDVEVTVVEATKPSTLRMSAVGNASRNAFETAAHMDLQPTEAGGTLATWTASAEVSGLIASLGQRALGGVTTRLVNNFFDDLQATAEEGEPAESRLEGAEGAEPVVEVDAGE</sequence>
<evidence type="ECO:0008006" key="4">
    <source>
        <dbReference type="Google" id="ProtNLM"/>
    </source>
</evidence>
<organism evidence="2 3">
    <name type="scientific">Haloarchaeobius iranensis</name>
    <dbReference type="NCBI Taxonomy" id="996166"/>
    <lineage>
        <taxon>Archaea</taxon>
        <taxon>Methanobacteriati</taxon>
        <taxon>Methanobacteriota</taxon>
        <taxon>Stenosarchaea group</taxon>
        <taxon>Halobacteria</taxon>
        <taxon>Halobacteriales</taxon>
        <taxon>Halorubellaceae</taxon>
        <taxon>Haloarchaeobius</taxon>
    </lineage>
</organism>
<gene>
    <name evidence="2" type="ORF">SAMN05192554_10581</name>
</gene>
<feature type="compositionally biased region" description="Low complexity" evidence="1">
    <location>
        <begin position="158"/>
        <end position="171"/>
    </location>
</feature>
<dbReference type="STRING" id="996166.SAMN05192554_10581"/>
<dbReference type="Proteomes" id="UP000199370">
    <property type="component" value="Unassembled WGS sequence"/>
</dbReference>
<dbReference type="EMBL" id="FNIA01000005">
    <property type="protein sequence ID" value="SDM64973.1"/>
    <property type="molecule type" value="Genomic_DNA"/>
</dbReference>
<dbReference type="PANTHER" id="PTHR38588">
    <property type="entry name" value="BLL0334 PROTEIN"/>
    <property type="match status" value="1"/>
</dbReference>
<dbReference type="SUPFAM" id="SSF55961">
    <property type="entry name" value="Bet v1-like"/>
    <property type="match status" value="1"/>
</dbReference>
<dbReference type="OrthoDB" id="194810at2157"/>
<reference evidence="2 3" key="1">
    <citation type="submission" date="2016-10" db="EMBL/GenBank/DDBJ databases">
        <authorList>
            <person name="de Groot N.N."/>
        </authorList>
    </citation>
    <scope>NUCLEOTIDE SEQUENCE [LARGE SCALE GENOMIC DNA]</scope>
    <source>
        <strain evidence="3">EB21,IBRC-M 10013,KCTC 4048</strain>
    </source>
</reference>
<evidence type="ECO:0000313" key="3">
    <source>
        <dbReference type="Proteomes" id="UP000199370"/>
    </source>
</evidence>
<dbReference type="PANTHER" id="PTHR38588:SF1">
    <property type="entry name" value="BLL0334 PROTEIN"/>
    <property type="match status" value="1"/>
</dbReference>
<dbReference type="RefSeq" id="WP_089732088.1">
    <property type="nucleotide sequence ID" value="NZ_FNIA01000005.1"/>
</dbReference>
<evidence type="ECO:0000256" key="1">
    <source>
        <dbReference type="SAM" id="MobiDB-lite"/>
    </source>
</evidence>
<keyword evidence="3" id="KW-1185">Reference proteome</keyword>
<proteinExistence type="predicted"/>